<sequence>MALEPLSTADVFVLTFNAQKQLINVPVFATHLLDAFTHHAAALPDLVVFSLQEMAPLAKAFVGTQLLGPYFDAYETALNRAAAKYMGQNTKNTTSDSAEGSPFSLIATRNVGMTASIVFARDAATVSSVRAAEVGFGAGDMANKGAVGLRLLYTSPRGGGGDGDGRTEITFVTTHLAAMEWNLAKRNKNWASLVSGLVFEDPQKYVDRAAARSRDSGAASRVRGAEGGFGLADESRGLLEGDRSELDRDLHNLSIYKPGSHLFVAGDLNYRISTTSPESEDVFPSVDPNSPDYYPKFLDRDQLTQERKAGRTLHGMSEADIKFPPTYKLVCLPKDDESTDSSAEQAGSSSSKDFQVDDVKWKWALHRWPGWCDRILYRDTPQTKMRVIAYDALPPIRTSDHRPVYLRIQVPLIAPETLGAIPDAIEDDSGVLDTRVALPFPVDLDSWRHRASVKKWESAMGWSLLAAQSKQIIASVLATLLLVGVGAWWYTAMSSVV</sequence>
<dbReference type="EMBL" id="JAGTJQ010000002">
    <property type="protein sequence ID" value="KAH7037536.1"/>
    <property type="molecule type" value="Genomic_DNA"/>
</dbReference>
<evidence type="ECO:0000313" key="3">
    <source>
        <dbReference type="EMBL" id="KAH7037536.1"/>
    </source>
</evidence>
<protein>
    <submittedName>
        <fullName evidence="3">Endonuclease/exonuclease/phosphatase</fullName>
    </submittedName>
</protein>
<dbReference type="InterPro" id="IPR046985">
    <property type="entry name" value="IP5"/>
</dbReference>
<keyword evidence="1" id="KW-0812">Transmembrane</keyword>
<keyword evidence="3" id="KW-0255">Endonuclease</keyword>
<keyword evidence="3" id="KW-0378">Hydrolase</keyword>
<dbReference type="InterPro" id="IPR000300">
    <property type="entry name" value="IPPc"/>
</dbReference>
<keyword evidence="3" id="KW-0540">Nuclease</keyword>
<feature type="transmembrane region" description="Helical" evidence="1">
    <location>
        <begin position="472"/>
        <end position="491"/>
    </location>
</feature>
<comment type="caution">
    <text evidence="3">The sequence shown here is derived from an EMBL/GenBank/DDBJ whole genome shotgun (WGS) entry which is preliminary data.</text>
</comment>
<proteinExistence type="predicted"/>
<dbReference type="GO" id="GO:0046856">
    <property type="term" value="P:phosphatidylinositol dephosphorylation"/>
    <property type="evidence" value="ECO:0007669"/>
    <property type="project" value="InterPro"/>
</dbReference>
<keyword evidence="1" id="KW-0472">Membrane</keyword>
<evidence type="ECO:0000256" key="1">
    <source>
        <dbReference type="SAM" id="Phobius"/>
    </source>
</evidence>
<name>A0A9P8YEI3_9PEZI</name>
<dbReference type="GeneID" id="70185921"/>
<dbReference type="PANTHER" id="PTHR11200:SF286">
    <property type="entry name" value="5-PHOSPHATASE, PUTATIVE (AFU_ORTHOLOGUE AFUA_5G07600)-RELATED"/>
    <property type="match status" value="1"/>
</dbReference>
<keyword evidence="4" id="KW-1185">Reference proteome</keyword>
<keyword evidence="1" id="KW-1133">Transmembrane helix</keyword>
<dbReference type="AlphaFoldDB" id="A0A9P8YEI3"/>
<organism evidence="3 4">
    <name type="scientific">Microdochium trichocladiopsis</name>
    <dbReference type="NCBI Taxonomy" id="1682393"/>
    <lineage>
        <taxon>Eukaryota</taxon>
        <taxon>Fungi</taxon>
        <taxon>Dikarya</taxon>
        <taxon>Ascomycota</taxon>
        <taxon>Pezizomycotina</taxon>
        <taxon>Sordariomycetes</taxon>
        <taxon>Xylariomycetidae</taxon>
        <taxon>Xylariales</taxon>
        <taxon>Microdochiaceae</taxon>
        <taxon>Microdochium</taxon>
    </lineage>
</organism>
<dbReference type="Proteomes" id="UP000756346">
    <property type="component" value="Unassembled WGS sequence"/>
</dbReference>
<dbReference type="GO" id="GO:0004439">
    <property type="term" value="F:phosphatidylinositol-4,5-bisphosphate 5-phosphatase activity"/>
    <property type="evidence" value="ECO:0007669"/>
    <property type="project" value="TreeGrafter"/>
</dbReference>
<dbReference type="GO" id="GO:0004519">
    <property type="term" value="F:endonuclease activity"/>
    <property type="evidence" value="ECO:0007669"/>
    <property type="project" value="UniProtKB-KW"/>
</dbReference>
<dbReference type="RefSeq" id="XP_046016657.1">
    <property type="nucleotide sequence ID" value="XM_046156375.1"/>
</dbReference>
<evidence type="ECO:0000313" key="4">
    <source>
        <dbReference type="Proteomes" id="UP000756346"/>
    </source>
</evidence>
<dbReference type="SMART" id="SM00128">
    <property type="entry name" value="IPPc"/>
    <property type="match status" value="1"/>
</dbReference>
<dbReference type="Pfam" id="PF22669">
    <property type="entry name" value="Exo_endo_phos2"/>
    <property type="match status" value="1"/>
</dbReference>
<reference evidence="3" key="1">
    <citation type="journal article" date="2021" name="Nat. Commun.">
        <title>Genetic determinants of endophytism in the Arabidopsis root mycobiome.</title>
        <authorList>
            <person name="Mesny F."/>
            <person name="Miyauchi S."/>
            <person name="Thiergart T."/>
            <person name="Pickel B."/>
            <person name="Atanasova L."/>
            <person name="Karlsson M."/>
            <person name="Huettel B."/>
            <person name="Barry K.W."/>
            <person name="Haridas S."/>
            <person name="Chen C."/>
            <person name="Bauer D."/>
            <person name="Andreopoulos W."/>
            <person name="Pangilinan J."/>
            <person name="LaButti K."/>
            <person name="Riley R."/>
            <person name="Lipzen A."/>
            <person name="Clum A."/>
            <person name="Drula E."/>
            <person name="Henrissat B."/>
            <person name="Kohler A."/>
            <person name="Grigoriev I.V."/>
            <person name="Martin F.M."/>
            <person name="Hacquard S."/>
        </authorList>
    </citation>
    <scope>NUCLEOTIDE SEQUENCE</scope>
    <source>
        <strain evidence="3">MPI-CAGE-CH-0230</strain>
    </source>
</reference>
<dbReference type="Gene3D" id="3.60.10.10">
    <property type="entry name" value="Endonuclease/exonuclease/phosphatase"/>
    <property type="match status" value="1"/>
</dbReference>
<evidence type="ECO:0000259" key="2">
    <source>
        <dbReference type="SMART" id="SM00128"/>
    </source>
</evidence>
<accession>A0A9P8YEI3</accession>
<dbReference type="InterPro" id="IPR036691">
    <property type="entry name" value="Endo/exonu/phosph_ase_sf"/>
</dbReference>
<dbReference type="PANTHER" id="PTHR11200">
    <property type="entry name" value="INOSITOL 5-PHOSPHATASE"/>
    <property type="match status" value="1"/>
</dbReference>
<feature type="domain" description="Inositol polyphosphate-related phosphatase" evidence="2">
    <location>
        <begin position="7"/>
        <end position="416"/>
    </location>
</feature>
<dbReference type="SUPFAM" id="SSF56219">
    <property type="entry name" value="DNase I-like"/>
    <property type="match status" value="1"/>
</dbReference>
<dbReference type="OrthoDB" id="62798at2759"/>
<gene>
    <name evidence="3" type="ORF">B0I36DRAFT_345637</name>
</gene>